<evidence type="ECO:0000256" key="2">
    <source>
        <dbReference type="ARBA" id="ARBA00022475"/>
    </source>
</evidence>
<name>A0A839XRB2_9PSEU</name>
<dbReference type="PANTHER" id="PTHR43124:SF8">
    <property type="entry name" value="INNER MEMBRANE TRANSPORT PROTEIN YDHP"/>
    <property type="match status" value="1"/>
</dbReference>
<gene>
    <name evidence="8" type="ORF">FB384_004224</name>
</gene>
<feature type="transmembrane region" description="Helical" evidence="7">
    <location>
        <begin position="85"/>
        <end position="102"/>
    </location>
</feature>
<feature type="transmembrane region" description="Helical" evidence="7">
    <location>
        <begin position="53"/>
        <end position="73"/>
    </location>
</feature>
<evidence type="ECO:0000256" key="6">
    <source>
        <dbReference type="SAM" id="MobiDB-lite"/>
    </source>
</evidence>
<feature type="transmembrane region" description="Helical" evidence="7">
    <location>
        <begin position="108"/>
        <end position="128"/>
    </location>
</feature>
<comment type="subcellular location">
    <subcellularLocation>
        <location evidence="1">Cell membrane</location>
        <topology evidence="1">Multi-pass membrane protein</topology>
    </subcellularLocation>
</comment>
<dbReference type="AlphaFoldDB" id="A0A839XRB2"/>
<evidence type="ECO:0000313" key="8">
    <source>
        <dbReference type="EMBL" id="MBB3665271.1"/>
    </source>
</evidence>
<dbReference type="GO" id="GO:0005886">
    <property type="term" value="C:plasma membrane"/>
    <property type="evidence" value="ECO:0007669"/>
    <property type="project" value="UniProtKB-SubCell"/>
</dbReference>
<dbReference type="GO" id="GO:0022857">
    <property type="term" value="F:transmembrane transporter activity"/>
    <property type="evidence" value="ECO:0007669"/>
    <property type="project" value="InterPro"/>
</dbReference>
<organism evidence="8 9">
    <name type="scientific">Prauserella sediminis</name>
    <dbReference type="NCBI Taxonomy" id="577680"/>
    <lineage>
        <taxon>Bacteria</taxon>
        <taxon>Bacillati</taxon>
        <taxon>Actinomycetota</taxon>
        <taxon>Actinomycetes</taxon>
        <taxon>Pseudonocardiales</taxon>
        <taxon>Pseudonocardiaceae</taxon>
        <taxon>Prauserella</taxon>
        <taxon>Prauserella salsuginis group</taxon>
    </lineage>
</organism>
<evidence type="ECO:0000256" key="5">
    <source>
        <dbReference type="ARBA" id="ARBA00023136"/>
    </source>
</evidence>
<dbReference type="Gene3D" id="1.20.1250.20">
    <property type="entry name" value="MFS general substrate transporter like domains"/>
    <property type="match status" value="1"/>
</dbReference>
<keyword evidence="5 7" id="KW-0472">Membrane</keyword>
<evidence type="ECO:0000313" key="9">
    <source>
        <dbReference type="Proteomes" id="UP000564573"/>
    </source>
</evidence>
<feature type="transmembrane region" description="Helical" evidence="7">
    <location>
        <begin position="170"/>
        <end position="191"/>
    </location>
</feature>
<evidence type="ECO:0000256" key="4">
    <source>
        <dbReference type="ARBA" id="ARBA00022989"/>
    </source>
</evidence>
<dbReference type="EMBL" id="JACIBS010000003">
    <property type="protein sequence ID" value="MBB3665271.1"/>
    <property type="molecule type" value="Genomic_DNA"/>
</dbReference>
<dbReference type="Pfam" id="PF07690">
    <property type="entry name" value="MFS_1"/>
    <property type="match status" value="1"/>
</dbReference>
<keyword evidence="2" id="KW-1003">Cell membrane</keyword>
<keyword evidence="4 7" id="KW-1133">Transmembrane helix</keyword>
<comment type="caution">
    <text evidence="8">The sequence shown here is derived from an EMBL/GenBank/DDBJ whole genome shotgun (WGS) entry which is preliminary data.</text>
</comment>
<dbReference type="InterPro" id="IPR050189">
    <property type="entry name" value="MFS_Efflux_Transporters"/>
</dbReference>
<evidence type="ECO:0000256" key="3">
    <source>
        <dbReference type="ARBA" id="ARBA00022692"/>
    </source>
</evidence>
<feature type="region of interest" description="Disordered" evidence="6">
    <location>
        <begin position="199"/>
        <end position="221"/>
    </location>
</feature>
<dbReference type="PANTHER" id="PTHR43124">
    <property type="entry name" value="PURINE EFFLUX PUMP PBUE"/>
    <property type="match status" value="1"/>
</dbReference>
<dbReference type="Proteomes" id="UP000564573">
    <property type="component" value="Unassembled WGS sequence"/>
</dbReference>
<reference evidence="8 9" key="1">
    <citation type="submission" date="2020-08" db="EMBL/GenBank/DDBJ databases">
        <title>Sequencing the genomes of 1000 actinobacteria strains.</title>
        <authorList>
            <person name="Klenk H.-P."/>
        </authorList>
    </citation>
    <scope>NUCLEOTIDE SEQUENCE [LARGE SCALE GENOMIC DNA]</scope>
    <source>
        <strain evidence="8 9">DSM 45267</strain>
    </source>
</reference>
<accession>A0A839XRB2</accession>
<feature type="transmembrane region" description="Helical" evidence="7">
    <location>
        <begin position="19"/>
        <end position="41"/>
    </location>
</feature>
<keyword evidence="3 7" id="KW-0812">Transmembrane</keyword>
<dbReference type="SUPFAM" id="SSF103473">
    <property type="entry name" value="MFS general substrate transporter"/>
    <property type="match status" value="1"/>
</dbReference>
<dbReference type="InterPro" id="IPR036259">
    <property type="entry name" value="MFS_trans_sf"/>
</dbReference>
<evidence type="ECO:0000256" key="7">
    <source>
        <dbReference type="SAM" id="Phobius"/>
    </source>
</evidence>
<feature type="transmembrane region" description="Helical" evidence="7">
    <location>
        <begin position="140"/>
        <end position="164"/>
    </location>
</feature>
<evidence type="ECO:0000256" key="1">
    <source>
        <dbReference type="ARBA" id="ARBA00004651"/>
    </source>
</evidence>
<dbReference type="InterPro" id="IPR011701">
    <property type="entry name" value="MFS"/>
</dbReference>
<sequence>MDASAATGSELGVLRRPQFLLALTSSTLIIGATFSAFSFFTPILTKIAGFSESIVPVLLLVYGAATLLGNVVVGRLADRHTISTLLVGTGLNTLFLTGFAFFTDVPSLALAFMIGIGLVGVTMNPAMVVRIQRAGSIAPLVNTIHVSFITLGVIIGSVVGSALIPTYGLRAPVILGVGLAVLAIAAILPALASPHLRRGAPDDASETESDQSLVSAAAEDI</sequence>
<proteinExistence type="predicted"/>
<keyword evidence="9" id="KW-1185">Reference proteome</keyword>
<protein>
    <submittedName>
        <fullName evidence="8">Putative MFS family arabinose efflux permease</fullName>
    </submittedName>
</protein>